<evidence type="ECO:0000256" key="5">
    <source>
        <dbReference type="ARBA" id="ARBA00023136"/>
    </source>
</evidence>
<comment type="subcellular location">
    <subcellularLocation>
        <location evidence="1">Cell inner membrane</location>
    </subcellularLocation>
</comment>
<evidence type="ECO:0000313" key="9">
    <source>
        <dbReference type="Proteomes" id="UP000176050"/>
    </source>
</evidence>
<keyword evidence="2" id="KW-1003">Cell membrane</keyword>
<feature type="transmembrane region" description="Helical" evidence="7">
    <location>
        <begin position="12"/>
        <end position="39"/>
    </location>
</feature>
<dbReference type="KEGG" id="lul:LPB138_03975"/>
<dbReference type="GO" id="GO:0005886">
    <property type="term" value="C:plasma membrane"/>
    <property type="evidence" value="ECO:0007669"/>
    <property type="project" value="UniProtKB-SubCell"/>
</dbReference>
<dbReference type="GO" id="GO:0009247">
    <property type="term" value="P:glycolipid biosynthetic process"/>
    <property type="evidence" value="ECO:0007669"/>
    <property type="project" value="UniProtKB-ARBA"/>
</dbReference>
<keyword evidence="6 8" id="KW-0012">Acyltransferase</keyword>
<dbReference type="GO" id="GO:0016746">
    <property type="term" value="F:acyltransferase activity"/>
    <property type="evidence" value="ECO:0007669"/>
    <property type="project" value="UniProtKB-KW"/>
</dbReference>
<evidence type="ECO:0000256" key="7">
    <source>
        <dbReference type="SAM" id="Phobius"/>
    </source>
</evidence>
<evidence type="ECO:0000313" key="8">
    <source>
        <dbReference type="EMBL" id="AOW19890.1"/>
    </source>
</evidence>
<proteinExistence type="predicted"/>
<dbReference type="Proteomes" id="UP000176050">
    <property type="component" value="Chromosome"/>
</dbReference>
<accession>A0A1D8P5R0</accession>
<dbReference type="CDD" id="cd07984">
    <property type="entry name" value="LPLAT_LABLAT-like"/>
    <property type="match status" value="1"/>
</dbReference>
<dbReference type="EMBL" id="CP017478">
    <property type="protein sequence ID" value="AOW19890.1"/>
    <property type="molecule type" value="Genomic_DNA"/>
</dbReference>
<evidence type="ECO:0000256" key="3">
    <source>
        <dbReference type="ARBA" id="ARBA00022519"/>
    </source>
</evidence>
<gene>
    <name evidence="8" type="ORF">LPB138_03975</name>
</gene>
<keyword evidence="7" id="KW-0812">Transmembrane</keyword>
<evidence type="ECO:0000256" key="2">
    <source>
        <dbReference type="ARBA" id="ARBA00022475"/>
    </source>
</evidence>
<protein>
    <submittedName>
        <fullName evidence="8">Lipid A biosynthesis acyltransferase</fullName>
    </submittedName>
</protein>
<keyword evidence="3" id="KW-0997">Cell inner membrane</keyword>
<reference evidence="8 9" key="1">
    <citation type="submission" date="2016-10" db="EMBL/GenBank/DDBJ databases">
        <title>Lutibacter sp. LPB0138, isolated from marine gastropod.</title>
        <authorList>
            <person name="Kim E."/>
            <person name="Yi H."/>
        </authorList>
    </citation>
    <scope>NUCLEOTIDE SEQUENCE [LARGE SCALE GENOMIC DNA]</scope>
    <source>
        <strain evidence="8 9">LPB0138</strain>
    </source>
</reference>
<name>A0A1D8P5R0_9FLAO</name>
<evidence type="ECO:0000256" key="6">
    <source>
        <dbReference type="ARBA" id="ARBA00023315"/>
    </source>
</evidence>
<evidence type="ECO:0000256" key="4">
    <source>
        <dbReference type="ARBA" id="ARBA00022679"/>
    </source>
</evidence>
<organism evidence="8 9">
    <name type="scientific">Urechidicola croceus</name>
    <dbReference type="NCBI Taxonomy" id="1850246"/>
    <lineage>
        <taxon>Bacteria</taxon>
        <taxon>Pseudomonadati</taxon>
        <taxon>Bacteroidota</taxon>
        <taxon>Flavobacteriia</taxon>
        <taxon>Flavobacteriales</taxon>
        <taxon>Flavobacteriaceae</taxon>
        <taxon>Urechidicola</taxon>
    </lineage>
</organism>
<keyword evidence="9" id="KW-1185">Reference proteome</keyword>
<keyword evidence="7" id="KW-1133">Transmembrane helix</keyword>
<evidence type="ECO:0000256" key="1">
    <source>
        <dbReference type="ARBA" id="ARBA00004533"/>
    </source>
</evidence>
<dbReference type="InterPro" id="IPR004960">
    <property type="entry name" value="LipA_acyltrans"/>
</dbReference>
<dbReference type="STRING" id="1850246.LPB138_03975"/>
<dbReference type="OrthoDB" id="9801955at2"/>
<keyword evidence="4 8" id="KW-0808">Transferase</keyword>
<dbReference type="AlphaFoldDB" id="A0A1D8P5R0"/>
<keyword evidence="5 7" id="KW-0472">Membrane</keyword>
<dbReference type="PANTHER" id="PTHR30606:SF10">
    <property type="entry name" value="PHOSPHATIDYLINOSITOL MANNOSIDE ACYLTRANSFERASE"/>
    <property type="match status" value="1"/>
</dbReference>
<sequence length="299" mass="35930">MQLLVYILVYPILWFLSILPFKVLYALSDFISFILYTIVGYRKKVVLENLKMAYPEKSLNELLKIRREFYRHFVDIFMEMIKSITISENQMKKRFVFKNIDFIKSYENQKRSIILMGSHYANWEWMVYMGSLIQHTGTAVFTPIGNKYFEKMMLKSRTKYGAVFVKPKYARKFYEENEKKGLLTINALVSDQSPQLQKAKYWTNFLNVFVPVHTGAEELAKKLNQVVVFFEVKKVKRGYYTAEFKLLAENPRKLPEYAITTQFLKEVERQVNTAPEYYFWTHKRFKHKDKYEEWKELKS</sequence>
<dbReference type="PANTHER" id="PTHR30606">
    <property type="entry name" value="LIPID A BIOSYNTHESIS LAUROYL ACYLTRANSFERASE"/>
    <property type="match status" value="1"/>
</dbReference>
<dbReference type="PIRSF" id="PIRSF026649">
    <property type="entry name" value="MsbB"/>
    <property type="match status" value="1"/>
</dbReference>
<dbReference type="RefSeq" id="WP_070236029.1">
    <property type="nucleotide sequence ID" value="NZ_CP017478.1"/>
</dbReference>
<dbReference type="Pfam" id="PF03279">
    <property type="entry name" value="Lip_A_acyltrans"/>
    <property type="match status" value="1"/>
</dbReference>